<keyword evidence="6" id="KW-1185">Reference proteome</keyword>
<feature type="domain" description="AAA+ ATPase" evidence="4">
    <location>
        <begin position="447"/>
        <end position="584"/>
    </location>
</feature>
<dbReference type="Gene3D" id="1.10.8.60">
    <property type="match status" value="1"/>
</dbReference>
<dbReference type="SMART" id="SM00382">
    <property type="entry name" value="AAA"/>
    <property type="match status" value="1"/>
</dbReference>
<dbReference type="SUPFAM" id="SSF52540">
    <property type="entry name" value="P-loop containing nucleoside triphosphate hydrolases"/>
    <property type="match status" value="1"/>
</dbReference>
<dbReference type="GO" id="GO:0016887">
    <property type="term" value="F:ATP hydrolysis activity"/>
    <property type="evidence" value="ECO:0007669"/>
    <property type="project" value="InterPro"/>
</dbReference>
<evidence type="ECO:0000256" key="1">
    <source>
        <dbReference type="ARBA" id="ARBA00010378"/>
    </source>
</evidence>
<organism evidence="5 6">
    <name type="scientific">Butyrivibrio proteoclasticus (strain ATCC 51982 / DSM 14932 / B316)</name>
    <name type="common">Clostridium proteoclasticum</name>
    <dbReference type="NCBI Taxonomy" id="515622"/>
    <lineage>
        <taxon>Bacteria</taxon>
        <taxon>Bacillati</taxon>
        <taxon>Bacillota</taxon>
        <taxon>Clostridia</taxon>
        <taxon>Lachnospirales</taxon>
        <taxon>Lachnospiraceae</taxon>
        <taxon>Butyrivibrio</taxon>
    </lineage>
</organism>
<dbReference type="Gene3D" id="3.40.50.300">
    <property type="entry name" value="P-loop containing nucleotide triphosphate hydrolases"/>
    <property type="match status" value="1"/>
</dbReference>
<dbReference type="AlphaFoldDB" id="E0RY27"/>
<name>E0RY27_BUTPB</name>
<dbReference type="KEGG" id="bpb:bpr_I2249"/>
<dbReference type="HOGENOM" id="CLU_023990_0_0_9"/>
<dbReference type="Pfam" id="PF17866">
    <property type="entry name" value="AAA_lid_6"/>
    <property type="match status" value="1"/>
</dbReference>
<evidence type="ECO:0000256" key="3">
    <source>
        <dbReference type="ARBA" id="ARBA00022840"/>
    </source>
</evidence>
<protein>
    <submittedName>
        <fullName evidence="5">ATPase AAA family</fullName>
    </submittedName>
</protein>
<evidence type="ECO:0000259" key="4">
    <source>
        <dbReference type="SMART" id="SM00382"/>
    </source>
</evidence>
<dbReference type="eggNOG" id="COG0464">
    <property type="taxonomic scope" value="Bacteria"/>
</dbReference>
<keyword evidence="3" id="KW-0067">ATP-binding</keyword>
<proteinExistence type="inferred from homology"/>
<accession>E0RY27</accession>
<dbReference type="CDD" id="cd00009">
    <property type="entry name" value="AAA"/>
    <property type="match status" value="1"/>
</dbReference>
<dbReference type="InterPro" id="IPR050773">
    <property type="entry name" value="CbxX/CfxQ_RuBisCO_ESX"/>
</dbReference>
<dbReference type="Pfam" id="PF00004">
    <property type="entry name" value="AAA"/>
    <property type="match status" value="1"/>
</dbReference>
<dbReference type="GO" id="GO:0005524">
    <property type="term" value="F:ATP binding"/>
    <property type="evidence" value="ECO:0007669"/>
    <property type="project" value="UniProtKB-KW"/>
</dbReference>
<dbReference type="PRINTS" id="PR00819">
    <property type="entry name" value="CBXCFQXSUPER"/>
</dbReference>
<dbReference type="InterPro" id="IPR000641">
    <property type="entry name" value="CbxX/CfxQ"/>
</dbReference>
<dbReference type="FunFam" id="3.40.50.300:FF:000216">
    <property type="entry name" value="Type VII secretion ATPase EccA"/>
    <property type="match status" value="1"/>
</dbReference>
<dbReference type="STRING" id="515622.bpr_I2249"/>
<gene>
    <name evidence="5" type="ordered locus">bpr_I2249</name>
</gene>
<sequence length="689" mass="79039">MLFYDCTFTHNGELKLTIESTYSRFGRGDDIVSTLFTINDKFSMRNTYENTFCISYYYDEEIIKLAVGVWQGSHDLEEVCHRYAGVAQDITENFEIKLKSYKEITFKEASELLEIALEKDYSKGSIRDTYKMDVYDSRRYVLTEECLEKESYSYPKICEMSDEIMGSDSLREELDRIYAEGNMKKFYGCPVHYRIQTKNLENAKMLIRVLVKALYSNNRLLSSRICMLDFEEGNENYYGENLCKELDNLGYHSEGGCVVISSLETNESGQYATENETIAIMLRKFLRKYANTVQIFVIEDETNPGFSKILYKELAGKVDFVKISEGVGDITQAQKYMDNLANASKYQSLFDKNAYKYLPDRKYFSASMVAKAFLNWSEDVLKKSVYPSYSKVCIHKAIKRTKSKNNAYEELMNMVGLNEIKQVTQQIISTYKLSKYKNSYGINSSECCRHMVFMGNPGCAKTTVARLLCDILRKEEVLKTGKFVECGRADLVGRYVGWTAKEVKAKFRAAKGGILFIDEAYSLVDSTNSYGTEAINTIVQEMENSRDDVIVIFAGYPEPMEKFIAQNEGMKSRIAFTLNFPDYTPEELMKIMDLMLTKKGLEVDLPARSECQKIFQQAVLAENYGNGRFVRNLLEQATLKQASRLLPPGSKNKPTKSEVKLLKKEDFSVNLSQMLKDEPKREIGFASNF</sequence>
<dbReference type="PANTHER" id="PTHR43392">
    <property type="entry name" value="AAA-TYPE ATPASE FAMILY PROTEIN / ANKYRIN REPEAT FAMILY PROTEIN"/>
    <property type="match status" value="1"/>
</dbReference>
<keyword evidence="2" id="KW-0547">Nucleotide-binding</keyword>
<dbReference type="PANTHER" id="PTHR43392:SF2">
    <property type="entry name" value="AAA-TYPE ATPASE FAMILY PROTEIN _ ANKYRIN REPEAT FAMILY PROTEIN"/>
    <property type="match status" value="1"/>
</dbReference>
<dbReference type="RefSeq" id="WP_013281635.1">
    <property type="nucleotide sequence ID" value="NC_014387.1"/>
</dbReference>
<evidence type="ECO:0000313" key="5">
    <source>
        <dbReference type="EMBL" id="ADL34982.1"/>
    </source>
</evidence>
<comment type="similarity">
    <text evidence="1">Belongs to the CbxX/CfxQ family.</text>
</comment>
<reference evidence="5 6" key="1">
    <citation type="journal article" date="2010" name="PLoS ONE">
        <title>The glycobiome of the rumen bacterium Butyrivibrio proteoclasticus B316(T) highlights adaptation to a polysaccharide-rich environment.</title>
        <authorList>
            <person name="Kelly W.J."/>
            <person name="Leahy S.C."/>
            <person name="Altermann E."/>
            <person name="Yeoman C.J."/>
            <person name="Dunne J.C."/>
            <person name="Kong Z."/>
            <person name="Pacheco D.M."/>
            <person name="Li D."/>
            <person name="Noel S.J."/>
            <person name="Moon C.D."/>
            <person name="Cookson A.L."/>
            <person name="Attwood G.T."/>
        </authorList>
    </citation>
    <scope>NUCLEOTIDE SEQUENCE [LARGE SCALE GENOMIC DNA]</scope>
    <source>
        <strain evidence="6">ATCC 51982 / DSM 14932 / B316</strain>
    </source>
</reference>
<dbReference type="Proteomes" id="UP000001299">
    <property type="component" value="Chromosome 1"/>
</dbReference>
<dbReference type="EMBL" id="CP001810">
    <property type="protein sequence ID" value="ADL34982.1"/>
    <property type="molecule type" value="Genomic_DNA"/>
</dbReference>
<evidence type="ECO:0000313" key="6">
    <source>
        <dbReference type="Proteomes" id="UP000001299"/>
    </source>
</evidence>
<dbReference type="InterPro" id="IPR003959">
    <property type="entry name" value="ATPase_AAA_core"/>
</dbReference>
<dbReference type="InterPro" id="IPR027417">
    <property type="entry name" value="P-loop_NTPase"/>
</dbReference>
<evidence type="ECO:0000256" key="2">
    <source>
        <dbReference type="ARBA" id="ARBA00022741"/>
    </source>
</evidence>
<dbReference type="InterPro" id="IPR041627">
    <property type="entry name" value="AAA_lid_6"/>
</dbReference>
<dbReference type="InterPro" id="IPR003593">
    <property type="entry name" value="AAA+_ATPase"/>
</dbReference>